<evidence type="ECO:0000256" key="1">
    <source>
        <dbReference type="SAM" id="MobiDB-lite"/>
    </source>
</evidence>
<reference evidence="2" key="1">
    <citation type="journal article" date="2020" name="Stud. Mycol.">
        <title>101 Dothideomycetes genomes: a test case for predicting lifestyles and emergence of pathogens.</title>
        <authorList>
            <person name="Haridas S."/>
            <person name="Albert R."/>
            <person name="Binder M."/>
            <person name="Bloem J."/>
            <person name="Labutti K."/>
            <person name="Salamov A."/>
            <person name="Andreopoulos B."/>
            <person name="Baker S."/>
            <person name="Barry K."/>
            <person name="Bills G."/>
            <person name="Bluhm B."/>
            <person name="Cannon C."/>
            <person name="Castanera R."/>
            <person name="Culley D."/>
            <person name="Daum C."/>
            <person name="Ezra D."/>
            <person name="Gonzalez J."/>
            <person name="Henrissat B."/>
            <person name="Kuo A."/>
            <person name="Liang C."/>
            <person name="Lipzen A."/>
            <person name="Lutzoni F."/>
            <person name="Magnuson J."/>
            <person name="Mondo S."/>
            <person name="Nolan M."/>
            <person name="Ohm R."/>
            <person name="Pangilinan J."/>
            <person name="Park H.-J."/>
            <person name="Ramirez L."/>
            <person name="Alfaro M."/>
            <person name="Sun H."/>
            <person name="Tritt A."/>
            <person name="Yoshinaga Y."/>
            <person name="Zwiers L.-H."/>
            <person name="Turgeon B."/>
            <person name="Goodwin S."/>
            <person name="Spatafora J."/>
            <person name="Crous P."/>
            <person name="Grigoriev I."/>
        </authorList>
    </citation>
    <scope>NUCLEOTIDE SEQUENCE</scope>
    <source>
        <strain evidence="2">CBS 121167</strain>
    </source>
</reference>
<name>A0A6A6BV05_9PEZI</name>
<accession>A0A6A6BV05</accession>
<protein>
    <submittedName>
        <fullName evidence="2">Uncharacterized protein</fullName>
    </submittedName>
</protein>
<dbReference type="RefSeq" id="XP_033402891.1">
    <property type="nucleotide sequence ID" value="XM_033542087.1"/>
</dbReference>
<sequence length="201" mass="21238">MKDRHPEEPVTQTNTQEVPKEADPTLASYEADPLMPTTENLILAAAGLCATGEDHSRPQVELTKPGGLTNTSLTEHSQTGTGPTATKVVEIAKTASTQIIEATNSATEATGAAAGKMIEATKDVSAVFKSSAEKAAKELEESNDDSLGPYGSLGTCTPNDMDPLAEAVHTGLLLEDRSQANKEAQPHDGRIEAKRTKDREQ</sequence>
<feature type="region of interest" description="Disordered" evidence="1">
    <location>
        <begin position="1"/>
        <end position="32"/>
    </location>
</feature>
<proteinExistence type="predicted"/>
<dbReference type="EMBL" id="ML995474">
    <property type="protein sequence ID" value="KAF2147183.1"/>
    <property type="molecule type" value="Genomic_DNA"/>
</dbReference>
<feature type="compositionally biased region" description="Basic and acidic residues" evidence="1">
    <location>
        <begin position="174"/>
        <end position="201"/>
    </location>
</feature>
<dbReference type="OrthoDB" id="3797550at2759"/>
<keyword evidence="3" id="KW-1185">Reference proteome</keyword>
<dbReference type="Proteomes" id="UP000799438">
    <property type="component" value="Unassembled WGS sequence"/>
</dbReference>
<feature type="region of interest" description="Disordered" evidence="1">
    <location>
        <begin position="52"/>
        <end position="83"/>
    </location>
</feature>
<dbReference type="GeneID" id="54299584"/>
<feature type="compositionally biased region" description="Polar residues" evidence="1">
    <location>
        <begin position="68"/>
        <end position="83"/>
    </location>
</feature>
<feature type="region of interest" description="Disordered" evidence="1">
    <location>
        <begin position="135"/>
        <end position="201"/>
    </location>
</feature>
<organism evidence="2 3">
    <name type="scientific">Aplosporella prunicola CBS 121167</name>
    <dbReference type="NCBI Taxonomy" id="1176127"/>
    <lineage>
        <taxon>Eukaryota</taxon>
        <taxon>Fungi</taxon>
        <taxon>Dikarya</taxon>
        <taxon>Ascomycota</taxon>
        <taxon>Pezizomycotina</taxon>
        <taxon>Dothideomycetes</taxon>
        <taxon>Dothideomycetes incertae sedis</taxon>
        <taxon>Botryosphaeriales</taxon>
        <taxon>Aplosporellaceae</taxon>
        <taxon>Aplosporella</taxon>
    </lineage>
</organism>
<evidence type="ECO:0000313" key="2">
    <source>
        <dbReference type="EMBL" id="KAF2147183.1"/>
    </source>
</evidence>
<evidence type="ECO:0000313" key="3">
    <source>
        <dbReference type="Proteomes" id="UP000799438"/>
    </source>
</evidence>
<dbReference type="AlphaFoldDB" id="A0A6A6BV05"/>
<gene>
    <name evidence="2" type="ORF">K452DRAFT_2981</name>
</gene>